<gene>
    <name evidence="1" type="ORF">AFUS01_LOCUS235</name>
</gene>
<feature type="non-terminal residue" evidence="1">
    <location>
        <position position="1"/>
    </location>
</feature>
<name>A0A8J2J4L6_9HEXA</name>
<accession>A0A8J2J4L6</accession>
<evidence type="ECO:0000313" key="1">
    <source>
        <dbReference type="EMBL" id="CAG7635551.1"/>
    </source>
</evidence>
<comment type="caution">
    <text evidence="1">The sequence shown here is derived from an EMBL/GenBank/DDBJ whole genome shotgun (WGS) entry which is preliminary data.</text>
</comment>
<reference evidence="1" key="1">
    <citation type="submission" date="2021-06" db="EMBL/GenBank/DDBJ databases">
        <authorList>
            <person name="Hodson N. C."/>
            <person name="Mongue J. A."/>
            <person name="Jaron S. K."/>
        </authorList>
    </citation>
    <scope>NUCLEOTIDE SEQUENCE</scope>
</reference>
<keyword evidence="2" id="KW-1185">Reference proteome</keyword>
<protein>
    <submittedName>
        <fullName evidence="1">Uncharacterized protein</fullName>
    </submittedName>
</protein>
<dbReference type="AlphaFoldDB" id="A0A8J2J4L6"/>
<organism evidence="1 2">
    <name type="scientific">Allacma fusca</name>
    <dbReference type="NCBI Taxonomy" id="39272"/>
    <lineage>
        <taxon>Eukaryota</taxon>
        <taxon>Metazoa</taxon>
        <taxon>Ecdysozoa</taxon>
        <taxon>Arthropoda</taxon>
        <taxon>Hexapoda</taxon>
        <taxon>Collembola</taxon>
        <taxon>Symphypleona</taxon>
        <taxon>Sminthuridae</taxon>
        <taxon>Allacma</taxon>
    </lineage>
</organism>
<dbReference type="Proteomes" id="UP000708208">
    <property type="component" value="Unassembled WGS sequence"/>
</dbReference>
<evidence type="ECO:0000313" key="2">
    <source>
        <dbReference type="Proteomes" id="UP000708208"/>
    </source>
</evidence>
<proteinExistence type="predicted"/>
<sequence>YTWVSESREIPFSDFPSVLVLRCSRRCGS</sequence>
<dbReference type="EMBL" id="CAJVCH010000991">
    <property type="protein sequence ID" value="CAG7635551.1"/>
    <property type="molecule type" value="Genomic_DNA"/>
</dbReference>